<protein>
    <submittedName>
        <fullName evidence="1">Uncharacterized protein</fullName>
    </submittedName>
</protein>
<sequence length="183" mass="21222">MKTIISVLHWKKKNALNLPIQEKLHKALFPEAKMGMLTVDKEFLLTLAAELEKILSLFSVFEVGYYDRRFQGCIDINRKIEVLGRKHHISGFRLEDLPYIEHEGGVFKSGPTIRQLVRPLGAIATILNEAMLFDETYDAPEVLRQLTAFNFDLVPDEIPVISVDYHFQHHFIDQTTQWPEDEE</sequence>
<keyword evidence="2" id="KW-1185">Reference proteome</keyword>
<gene>
    <name evidence="1" type="ORF">K7K06_02550</name>
</gene>
<comment type="caution">
    <text evidence="1">The sequence shown here is derived from an EMBL/GenBank/DDBJ whole genome shotgun (WGS) entry which is preliminary data.</text>
</comment>
<dbReference type="Proteomes" id="UP001142690">
    <property type="component" value="Unassembled WGS sequence"/>
</dbReference>
<proteinExistence type="predicted"/>
<dbReference type="EMBL" id="JAINZM010000002">
    <property type="protein sequence ID" value="MCW6054529.1"/>
    <property type="molecule type" value="Genomic_DNA"/>
</dbReference>
<name>A0ABT3LDJ9_9PSED</name>
<evidence type="ECO:0000313" key="1">
    <source>
        <dbReference type="EMBL" id="MCW6054529.1"/>
    </source>
</evidence>
<reference evidence="1" key="1">
    <citation type="submission" date="2021-08" db="EMBL/GenBank/DDBJ databases">
        <title>Characterization of Pseudomonas fragariae.</title>
        <authorList>
            <person name="Carvalho R."/>
            <person name="Marin M."/>
        </authorList>
    </citation>
    <scope>NUCLEOTIDE SEQUENCE</scope>
    <source>
        <strain evidence="1">17</strain>
    </source>
</reference>
<evidence type="ECO:0000313" key="2">
    <source>
        <dbReference type="Proteomes" id="UP001142690"/>
    </source>
</evidence>
<organism evidence="1 2">
    <name type="scientific">Pseudomonas fragariae</name>
    <name type="common">ex Marin et al. 2024</name>
    <dbReference type="NCBI Taxonomy" id="3080056"/>
    <lineage>
        <taxon>Bacteria</taxon>
        <taxon>Pseudomonadati</taxon>
        <taxon>Pseudomonadota</taxon>
        <taxon>Gammaproteobacteria</taxon>
        <taxon>Pseudomonadales</taxon>
        <taxon>Pseudomonadaceae</taxon>
        <taxon>Pseudomonas</taxon>
    </lineage>
</organism>
<accession>A0ABT3LDJ9</accession>